<dbReference type="STRING" id="1798391.A2968_03700"/>
<comment type="caution">
    <text evidence="2">The sequence shown here is derived from an EMBL/GenBank/DDBJ whole genome shotgun (WGS) entry which is preliminary data.</text>
</comment>
<name>A0A1F6BGC2_9BACT</name>
<dbReference type="AlphaFoldDB" id="A0A1F6BGC2"/>
<reference evidence="2 3" key="1">
    <citation type="journal article" date="2016" name="Nat. Commun.">
        <title>Thousands of microbial genomes shed light on interconnected biogeochemical processes in an aquifer system.</title>
        <authorList>
            <person name="Anantharaman K."/>
            <person name="Brown C.T."/>
            <person name="Hug L.A."/>
            <person name="Sharon I."/>
            <person name="Castelle C.J."/>
            <person name="Probst A.J."/>
            <person name="Thomas B.C."/>
            <person name="Singh A."/>
            <person name="Wilkins M.J."/>
            <person name="Karaoz U."/>
            <person name="Brodie E.L."/>
            <person name="Williams K.H."/>
            <person name="Hubbard S.S."/>
            <person name="Banfield J.F."/>
        </authorList>
    </citation>
    <scope>NUCLEOTIDE SEQUENCE [LARGE SCALE GENOMIC DNA]</scope>
</reference>
<feature type="transmembrane region" description="Helical" evidence="1">
    <location>
        <begin position="80"/>
        <end position="104"/>
    </location>
</feature>
<keyword evidence="1" id="KW-1133">Transmembrane helix</keyword>
<dbReference type="Proteomes" id="UP000176228">
    <property type="component" value="Unassembled WGS sequence"/>
</dbReference>
<feature type="transmembrane region" description="Helical" evidence="1">
    <location>
        <begin position="251"/>
        <end position="272"/>
    </location>
</feature>
<gene>
    <name evidence="2" type="ORF">A2968_03700</name>
</gene>
<accession>A0A1F6BGC2</accession>
<feature type="transmembrane region" description="Helical" evidence="1">
    <location>
        <begin position="162"/>
        <end position="192"/>
    </location>
</feature>
<dbReference type="EMBL" id="MFJU01000023">
    <property type="protein sequence ID" value="OGG35985.1"/>
    <property type="molecule type" value="Genomic_DNA"/>
</dbReference>
<proteinExistence type="predicted"/>
<evidence type="ECO:0000313" key="2">
    <source>
        <dbReference type="EMBL" id="OGG35985.1"/>
    </source>
</evidence>
<keyword evidence="1" id="KW-0812">Transmembrane</keyword>
<evidence type="ECO:0000313" key="3">
    <source>
        <dbReference type="Proteomes" id="UP000176228"/>
    </source>
</evidence>
<sequence>MLGTVSTIFSNFLYSYLPYLVIFLMSLFMPADTDLGWHLKYGEYFSKIGKVLKENILSLEMSGYKWPNISWLTDFLTYQIYHQAGFLGLSIAGAVVIVFIFFFVDRALKMSFWEKAFIFPLLFYLELPLLEVSFRGQLLSLLLTSVLVYILSAYQRGEKKTIYFAAILFLVWANIHGGFLLGLGLLSMFYALSQVKYLTIKDVKQFRESLRYLPAIIFSFLATLVNPHSIEIYLEAARHFGNPYQKYIVEWVALPAFSSLWWLLFFWGIFLIFNIRMIISSKKFIQYFEWIMIAGVFYFLSHWMRRYAWTMYLVSVPVIIAYFRSIKPAYNSFSGKAVPIAILSGMYLYSLIYHIPRQRLNFMNWDRFCADYIKCSSESAEFLKNNILPGKFLSFYNWGGWLIWNYPQIKPSIDGRMHLWRDEKGYSAFAEYYFLEQDVTDIEESDYDVVYMWSEKPLFNKMIKLSDQGKWRTVYKDDRAGIFVRVH</sequence>
<keyword evidence="1" id="KW-0472">Membrane</keyword>
<feature type="transmembrane region" description="Helical" evidence="1">
    <location>
        <begin position="307"/>
        <end position="325"/>
    </location>
</feature>
<protein>
    <recommendedName>
        <fullName evidence="4">Glycosyltransferase RgtA/B/C/D-like domain-containing protein</fullName>
    </recommendedName>
</protein>
<evidence type="ECO:0008006" key="4">
    <source>
        <dbReference type="Google" id="ProtNLM"/>
    </source>
</evidence>
<organism evidence="2 3">
    <name type="scientific">Candidatus Gottesmanbacteria bacterium RIFCSPLOWO2_01_FULL_42_22</name>
    <dbReference type="NCBI Taxonomy" id="1798391"/>
    <lineage>
        <taxon>Bacteria</taxon>
        <taxon>Candidatus Gottesmaniibacteriota</taxon>
    </lineage>
</organism>
<feature type="transmembrane region" description="Helical" evidence="1">
    <location>
        <begin position="138"/>
        <end position="155"/>
    </location>
</feature>
<feature type="transmembrane region" description="Helical" evidence="1">
    <location>
        <begin position="284"/>
        <end position="300"/>
    </location>
</feature>
<evidence type="ECO:0000256" key="1">
    <source>
        <dbReference type="SAM" id="Phobius"/>
    </source>
</evidence>
<feature type="transmembrane region" description="Helical" evidence="1">
    <location>
        <begin position="212"/>
        <end position="230"/>
    </location>
</feature>
<feature type="transmembrane region" description="Helical" evidence="1">
    <location>
        <begin position="12"/>
        <end position="31"/>
    </location>
</feature>
<feature type="transmembrane region" description="Helical" evidence="1">
    <location>
        <begin position="337"/>
        <end position="355"/>
    </location>
</feature>